<dbReference type="GO" id="GO:0009055">
    <property type="term" value="F:electron transfer activity"/>
    <property type="evidence" value="ECO:0007669"/>
    <property type="project" value="TreeGrafter"/>
</dbReference>
<dbReference type="GO" id="GO:0003955">
    <property type="term" value="F:NAD(P)H dehydrogenase (quinone) activity"/>
    <property type="evidence" value="ECO:0007669"/>
    <property type="project" value="TreeGrafter"/>
</dbReference>
<evidence type="ECO:0000313" key="4">
    <source>
        <dbReference type="Proteomes" id="UP000092024"/>
    </source>
</evidence>
<sequence length="187" mass="21582">MKTLIIIAHPDLKSSVINKRWMAELEKYSDKFTIHDLYKAYPEGKIDVNNEQRLVEEHGNLVFQFPIYWFSCPPLLKQWLDEVLLYGWAYGSNGTALKNRKVALAVSAGIKKEEYSPSGRYRSELEQVLLPFALTFQYCQANYRSFYAQYGHEGDPGENTPGMDANNSTNELDKSARNYIDFLNHVN</sequence>
<dbReference type="GO" id="GO:0010181">
    <property type="term" value="F:FMN binding"/>
    <property type="evidence" value="ECO:0007669"/>
    <property type="project" value="TreeGrafter"/>
</dbReference>
<keyword evidence="1" id="KW-0560">Oxidoreductase</keyword>
<keyword evidence="4" id="KW-1185">Reference proteome</keyword>
<comment type="caution">
    <text evidence="3">The sequence shown here is derived from an EMBL/GenBank/DDBJ whole genome shotgun (WGS) entry which is preliminary data.</text>
</comment>
<proteinExistence type="predicted"/>
<dbReference type="SUPFAM" id="SSF52218">
    <property type="entry name" value="Flavoproteins"/>
    <property type="match status" value="1"/>
</dbReference>
<dbReference type="Gene3D" id="3.40.50.360">
    <property type="match status" value="1"/>
</dbReference>
<dbReference type="OrthoDB" id="9798454at2"/>
<dbReference type="PANTHER" id="PTHR47307">
    <property type="entry name" value="GLUTATHIONE-REGULATED POTASSIUM-EFFLUX SYSTEM ANCILLARY PROTEIN KEFG"/>
    <property type="match status" value="1"/>
</dbReference>
<accession>A0A1A5YPS7</accession>
<organism evidence="3 4">
    <name type="scientific">Paenibacillus oryzae</name>
    <dbReference type="NCBI Taxonomy" id="1844972"/>
    <lineage>
        <taxon>Bacteria</taxon>
        <taxon>Bacillati</taxon>
        <taxon>Bacillota</taxon>
        <taxon>Bacilli</taxon>
        <taxon>Bacillales</taxon>
        <taxon>Paenibacillaceae</taxon>
        <taxon>Paenibacillus</taxon>
    </lineage>
</organism>
<dbReference type="PANTHER" id="PTHR47307:SF1">
    <property type="entry name" value="GLUTATHIONE-REGULATED POTASSIUM-EFFLUX SYSTEM ANCILLARY PROTEIN KEFG"/>
    <property type="match status" value="1"/>
</dbReference>
<dbReference type="Proteomes" id="UP000092024">
    <property type="component" value="Unassembled WGS sequence"/>
</dbReference>
<gene>
    <name evidence="3" type="ORF">A7K91_22320</name>
</gene>
<protein>
    <submittedName>
        <fullName evidence="3">NADPH dehydrogenase</fullName>
    </submittedName>
</protein>
<dbReference type="EMBL" id="LYPA01000032">
    <property type="protein sequence ID" value="OBR67617.1"/>
    <property type="molecule type" value="Genomic_DNA"/>
</dbReference>
<evidence type="ECO:0000259" key="2">
    <source>
        <dbReference type="Pfam" id="PF02525"/>
    </source>
</evidence>
<dbReference type="Pfam" id="PF02525">
    <property type="entry name" value="Flavodoxin_2"/>
    <property type="match status" value="1"/>
</dbReference>
<name>A0A1A5YPS7_9BACL</name>
<dbReference type="InterPro" id="IPR029039">
    <property type="entry name" value="Flavoprotein-like_sf"/>
</dbReference>
<evidence type="ECO:0000256" key="1">
    <source>
        <dbReference type="ARBA" id="ARBA00023002"/>
    </source>
</evidence>
<dbReference type="AlphaFoldDB" id="A0A1A5YPS7"/>
<evidence type="ECO:0000313" key="3">
    <source>
        <dbReference type="EMBL" id="OBR67617.1"/>
    </source>
</evidence>
<dbReference type="InterPro" id="IPR046980">
    <property type="entry name" value="KefG/KefF"/>
</dbReference>
<feature type="domain" description="Flavodoxin-like fold" evidence="2">
    <location>
        <begin position="1"/>
        <end position="157"/>
    </location>
</feature>
<dbReference type="RefSeq" id="WP_068680463.1">
    <property type="nucleotide sequence ID" value="NZ_LYPA01000032.1"/>
</dbReference>
<dbReference type="InterPro" id="IPR003680">
    <property type="entry name" value="Flavodoxin_fold"/>
</dbReference>
<reference evidence="3 4" key="1">
    <citation type="submission" date="2016-05" db="EMBL/GenBank/DDBJ databases">
        <title>Paenibacillus oryzae. sp. nov., isolated from the rice root.</title>
        <authorList>
            <person name="Zhang J."/>
            <person name="Zhang X."/>
        </authorList>
    </citation>
    <scope>NUCLEOTIDE SEQUENCE [LARGE SCALE GENOMIC DNA]</scope>
    <source>
        <strain evidence="3 4">1DrF-4</strain>
    </source>
</reference>